<comment type="caution">
    <text evidence="2">The sequence shown here is derived from an EMBL/GenBank/DDBJ whole genome shotgun (WGS) entry which is preliminary data.</text>
</comment>
<proteinExistence type="predicted"/>
<dbReference type="Proteomes" id="UP001157186">
    <property type="component" value="Unassembled WGS sequence"/>
</dbReference>
<dbReference type="PRINTS" id="PR00111">
    <property type="entry name" value="ABHYDROLASE"/>
</dbReference>
<dbReference type="InterPro" id="IPR029058">
    <property type="entry name" value="AB_hydrolase_fold"/>
</dbReference>
<keyword evidence="2" id="KW-0378">Hydrolase</keyword>
<accession>A0ABQ6GTW1</accession>
<dbReference type="SUPFAM" id="SSF53474">
    <property type="entry name" value="alpha/beta-Hydrolases"/>
    <property type="match status" value="1"/>
</dbReference>
<gene>
    <name evidence="2" type="ORF">tinsulaeT_27030</name>
</gene>
<dbReference type="PANTHER" id="PTHR43689:SF8">
    <property type="entry name" value="ALPHA_BETA-HYDROLASES SUPERFAMILY PROTEIN"/>
    <property type="match status" value="1"/>
</dbReference>
<dbReference type="PANTHER" id="PTHR43689">
    <property type="entry name" value="HYDROLASE"/>
    <property type="match status" value="1"/>
</dbReference>
<feature type="domain" description="AB hydrolase-1" evidence="1">
    <location>
        <begin position="30"/>
        <end position="144"/>
    </location>
</feature>
<protein>
    <submittedName>
        <fullName evidence="2">Hydrolase</fullName>
    </submittedName>
</protein>
<reference evidence="2 3" key="1">
    <citation type="submission" date="2023-03" db="EMBL/GenBank/DDBJ databases">
        <title>Draft genome sequence of Thalassotalea insulae KCTC 62186T.</title>
        <authorList>
            <person name="Sawabe T."/>
        </authorList>
    </citation>
    <scope>NUCLEOTIDE SEQUENCE [LARGE SCALE GENOMIC DNA]</scope>
    <source>
        <strain evidence="2 3">KCTC 62186</strain>
    </source>
</reference>
<evidence type="ECO:0000313" key="3">
    <source>
        <dbReference type="Proteomes" id="UP001157186"/>
    </source>
</evidence>
<name>A0ABQ6GTW1_9GAMM</name>
<sequence>MNIKEFFLTTSFGKLFIKQWKPANSQAKAPVILMHDSLGSVDLWRSFPEQLAIELARPVIAYDRLGFGKSEARTTLPAFNFIEQEAEQYFPQLKSALKLNHYTLLGHSVGGAMALNIAATDKSCQAVITMAAQAYVEQLTIQGIEEAKSIFHKQEQLNQLIKWHGNKAQWVLTAWTDIWLAAEFRQWRLTRLPDVHCPVLAIHGENDEYGSIAFPKFIVNNTGAAASMVLLKSCGHMPHKTHTEHVLKAISHFIKQNSFHNINEASTITQPITALTQ</sequence>
<keyword evidence="3" id="KW-1185">Reference proteome</keyword>
<dbReference type="InterPro" id="IPR000073">
    <property type="entry name" value="AB_hydrolase_1"/>
</dbReference>
<dbReference type="RefSeq" id="WP_284245273.1">
    <property type="nucleotide sequence ID" value="NZ_BSST01000001.1"/>
</dbReference>
<evidence type="ECO:0000259" key="1">
    <source>
        <dbReference type="Pfam" id="PF00561"/>
    </source>
</evidence>
<evidence type="ECO:0000313" key="2">
    <source>
        <dbReference type="EMBL" id="GLX79363.1"/>
    </source>
</evidence>
<organism evidence="2 3">
    <name type="scientific">Thalassotalea insulae</name>
    <dbReference type="NCBI Taxonomy" id="2056778"/>
    <lineage>
        <taxon>Bacteria</taxon>
        <taxon>Pseudomonadati</taxon>
        <taxon>Pseudomonadota</taxon>
        <taxon>Gammaproteobacteria</taxon>
        <taxon>Alteromonadales</taxon>
        <taxon>Colwelliaceae</taxon>
        <taxon>Thalassotalea</taxon>
    </lineage>
</organism>
<dbReference type="Pfam" id="PF00561">
    <property type="entry name" value="Abhydrolase_1"/>
    <property type="match status" value="1"/>
</dbReference>
<dbReference type="Gene3D" id="3.40.50.1820">
    <property type="entry name" value="alpha/beta hydrolase"/>
    <property type="match status" value="1"/>
</dbReference>
<dbReference type="EMBL" id="BSST01000001">
    <property type="protein sequence ID" value="GLX79363.1"/>
    <property type="molecule type" value="Genomic_DNA"/>
</dbReference>
<dbReference type="GO" id="GO:0016787">
    <property type="term" value="F:hydrolase activity"/>
    <property type="evidence" value="ECO:0007669"/>
    <property type="project" value="UniProtKB-KW"/>
</dbReference>